<evidence type="ECO:0000256" key="2">
    <source>
        <dbReference type="ARBA" id="ARBA00010642"/>
    </source>
</evidence>
<keyword evidence="3 8" id="KW-0812">Transmembrane</keyword>
<dbReference type="HOGENOM" id="CLU_009253_0_0_1"/>
<feature type="signal peptide" evidence="9">
    <location>
        <begin position="1"/>
        <end position="34"/>
    </location>
</feature>
<feature type="transmembrane region" description="Helical" evidence="8">
    <location>
        <begin position="648"/>
        <end position="678"/>
    </location>
</feature>
<dbReference type="PANTHER" id="PTHR31145">
    <property type="entry name" value="INTEGRAL MEMBRANE PROTEIN (AFU_ORTHOLOGUE AFUA_7G01610)"/>
    <property type="match status" value="1"/>
</dbReference>
<dbReference type="Proteomes" id="UP000027920">
    <property type="component" value="Unassembled WGS sequence"/>
</dbReference>
<dbReference type="GO" id="GO:0016020">
    <property type="term" value="C:membrane"/>
    <property type="evidence" value="ECO:0007669"/>
    <property type="project" value="UniProtKB-SubCell"/>
</dbReference>
<sequence>MASMHSASVLRVSRMTFCLVLLSLLSFDVGTTAAADEIRWIKYTGNSGVVWLDDNRRPSLYTQNFGDCQGDSLINVTRFDAAYYKDNMTVLFHLEGDSSLADEDLMLYIGVYAYGEPRFNLTFNPCSANINSLCPLNSSIPISANGIIPVAPSDVAGIPPIALNIPDFEGQAILRIFSNSTESQIACFSAVVTNGATFGHPAAVASVLGVFTVVALISSFAVTVYGQSISETRKHYAHSLSVFVVFSVYQHIFFTGGLSMNWPSVLVSFWSNYAWSAGIIYSQKMQNSINQFIGDNRGNISMVGAAQSGENAVGLGGGYQISQIYKRQAANATGLSGSSWYGVPVHPGLPLPGNYSGFAGTLGQVEVPASNAFLTGLLWFLILVGCLIAITFALKWTIEGLSALRWIKADRLAFFRKHWLLFTGALVLRTCYIAFFMMMFLTMFQFTLGGATGVKAIAAVIFVIFLVGMLGAVMYALWYRTKSERLFEVQQSEDPNLAPVPTAHSAWYKATRRTSNPSHDDSQTENAPTWVQRHLLDLDSGLVHVHDDENYTIKFGWLASRFRRSTWWFFSTWLFYELVRAALYGGAAGHALVQVFGLLVWEIIALVAIVLIKPFESNRLNLLMVYLLGFSKVSTVALSSAFDPRFGLARILTTVIGVVIIVIQGLLTICMMIAIVLGSISSYMSVTRYHETMKPASWLGHRARYFAHVDQKATDRPKPPPPPPPPEPELPKEPYFAVSSVRRQPKIEDDSPDDKEGTLSVQQPVEPEASTNSTSNLPRSTSVRSRPSSSSLPYGARVHRTSWSTRDFQQLDLQMGVNASNSRMSIDSLQDVAIRHRAASLRNPSRNHPDTGVANVSSGERHYRGHRRAVSSTYAPKRTSSIVNEEKENEPDAITS</sequence>
<gene>
    <name evidence="11" type="ORF">A1O9_03296</name>
</gene>
<feature type="transmembrane region" description="Helical" evidence="8">
    <location>
        <begin position="456"/>
        <end position="478"/>
    </location>
</feature>
<dbReference type="OrthoDB" id="5377623at2759"/>
<feature type="compositionally biased region" description="Basic and acidic residues" evidence="7">
    <location>
        <begin position="745"/>
        <end position="757"/>
    </location>
</feature>
<dbReference type="GeneID" id="25278232"/>
<evidence type="ECO:0000313" key="11">
    <source>
        <dbReference type="EMBL" id="KEF61726.1"/>
    </source>
</evidence>
<dbReference type="Pfam" id="PF14558">
    <property type="entry name" value="TRP_N"/>
    <property type="match status" value="1"/>
</dbReference>
<feature type="transmembrane region" description="Helical" evidence="8">
    <location>
        <begin position="377"/>
        <end position="398"/>
    </location>
</feature>
<feature type="compositionally biased region" description="Polar residues" evidence="7">
    <location>
        <begin position="870"/>
        <end position="883"/>
    </location>
</feature>
<dbReference type="STRING" id="1182545.A0A072PPC0"/>
<feature type="transmembrane region" description="Helical" evidence="8">
    <location>
        <begin position="236"/>
        <end position="254"/>
    </location>
</feature>
<reference evidence="11 12" key="1">
    <citation type="submission" date="2013-03" db="EMBL/GenBank/DDBJ databases">
        <title>The Genome Sequence of Exophiala aquamarina CBS 119918.</title>
        <authorList>
            <consortium name="The Broad Institute Genomics Platform"/>
            <person name="Cuomo C."/>
            <person name="de Hoog S."/>
            <person name="Gorbushina A."/>
            <person name="Walker B."/>
            <person name="Young S.K."/>
            <person name="Zeng Q."/>
            <person name="Gargeya S."/>
            <person name="Fitzgerald M."/>
            <person name="Haas B."/>
            <person name="Abouelleil A."/>
            <person name="Allen A.W."/>
            <person name="Alvarado L."/>
            <person name="Arachchi H.M."/>
            <person name="Berlin A.M."/>
            <person name="Chapman S.B."/>
            <person name="Gainer-Dewar J."/>
            <person name="Goldberg J."/>
            <person name="Griggs A."/>
            <person name="Gujja S."/>
            <person name="Hansen M."/>
            <person name="Howarth C."/>
            <person name="Imamovic A."/>
            <person name="Ireland A."/>
            <person name="Larimer J."/>
            <person name="McCowan C."/>
            <person name="Murphy C."/>
            <person name="Pearson M."/>
            <person name="Poon T.W."/>
            <person name="Priest M."/>
            <person name="Roberts A."/>
            <person name="Saif S."/>
            <person name="Shea T."/>
            <person name="Sisk P."/>
            <person name="Sykes S."/>
            <person name="Wortman J."/>
            <person name="Nusbaum C."/>
            <person name="Birren B."/>
        </authorList>
    </citation>
    <scope>NUCLEOTIDE SEQUENCE [LARGE SCALE GENOMIC DNA]</scope>
    <source>
        <strain evidence="11 12">CBS 119918</strain>
    </source>
</reference>
<comment type="subcellular location">
    <subcellularLocation>
        <location evidence="1">Membrane</location>
        <topology evidence="1">Multi-pass membrane protein</topology>
    </subcellularLocation>
</comment>
<dbReference type="InterPro" id="IPR010308">
    <property type="entry name" value="TRP_C"/>
</dbReference>
<dbReference type="InterPro" id="IPR032800">
    <property type="entry name" value="TRP_N"/>
</dbReference>
<name>A0A072PPC0_9EURO</name>
<feature type="compositionally biased region" description="Polar residues" evidence="7">
    <location>
        <begin position="759"/>
        <end position="777"/>
    </location>
</feature>
<dbReference type="EMBL" id="AMGV01000002">
    <property type="protein sequence ID" value="KEF61726.1"/>
    <property type="molecule type" value="Genomic_DNA"/>
</dbReference>
<keyword evidence="6 8" id="KW-0472">Membrane</keyword>
<feature type="chain" id="PRO_5001683633" description="ML-like domain-containing protein" evidence="9">
    <location>
        <begin position="35"/>
        <end position="896"/>
    </location>
</feature>
<evidence type="ECO:0000256" key="3">
    <source>
        <dbReference type="ARBA" id="ARBA00022692"/>
    </source>
</evidence>
<feature type="compositionally biased region" description="Low complexity" evidence="7">
    <location>
        <begin position="778"/>
        <end position="793"/>
    </location>
</feature>
<feature type="transmembrane region" description="Helical" evidence="8">
    <location>
        <begin position="419"/>
        <end position="444"/>
    </location>
</feature>
<feature type="transmembrane region" description="Helical" evidence="8">
    <location>
        <begin position="202"/>
        <end position="224"/>
    </location>
</feature>
<keyword evidence="5 8" id="KW-1133">Transmembrane helix</keyword>
<feature type="transmembrane region" description="Helical" evidence="8">
    <location>
        <begin position="623"/>
        <end position="642"/>
    </location>
</feature>
<keyword evidence="12" id="KW-1185">Reference proteome</keyword>
<feature type="compositionally biased region" description="Pro residues" evidence="7">
    <location>
        <begin position="719"/>
        <end position="728"/>
    </location>
</feature>
<feature type="region of interest" description="Disordered" evidence="7">
    <location>
        <begin position="842"/>
        <end position="896"/>
    </location>
</feature>
<evidence type="ECO:0000256" key="5">
    <source>
        <dbReference type="ARBA" id="ARBA00022989"/>
    </source>
</evidence>
<keyword evidence="4 9" id="KW-0732">Signal</keyword>
<evidence type="ECO:0000256" key="4">
    <source>
        <dbReference type="ARBA" id="ARBA00022729"/>
    </source>
</evidence>
<dbReference type="SMART" id="SM01320">
    <property type="entry name" value="TRP_N"/>
    <property type="match status" value="1"/>
</dbReference>
<organism evidence="11 12">
    <name type="scientific">Exophiala aquamarina CBS 119918</name>
    <dbReference type="NCBI Taxonomy" id="1182545"/>
    <lineage>
        <taxon>Eukaryota</taxon>
        <taxon>Fungi</taxon>
        <taxon>Dikarya</taxon>
        <taxon>Ascomycota</taxon>
        <taxon>Pezizomycotina</taxon>
        <taxon>Eurotiomycetes</taxon>
        <taxon>Chaetothyriomycetidae</taxon>
        <taxon>Chaetothyriales</taxon>
        <taxon>Herpotrichiellaceae</taxon>
        <taxon>Exophiala</taxon>
    </lineage>
</organism>
<feature type="domain" description="ML-like" evidence="10">
    <location>
        <begin position="58"/>
        <end position="199"/>
    </location>
</feature>
<dbReference type="GO" id="GO:0009272">
    <property type="term" value="P:fungal-type cell wall biogenesis"/>
    <property type="evidence" value="ECO:0007669"/>
    <property type="project" value="TreeGrafter"/>
</dbReference>
<feature type="transmembrane region" description="Helical" evidence="8">
    <location>
        <begin position="591"/>
        <end position="611"/>
    </location>
</feature>
<dbReference type="PANTHER" id="PTHR31145:SF7">
    <property type="entry name" value="TRP-LIKE ION CHANNEL"/>
    <property type="match status" value="1"/>
</dbReference>
<feature type="region of interest" description="Disordered" evidence="7">
    <location>
        <begin position="710"/>
        <end position="797"/>
    </location>
</feature>
<dbReference type="Pfam" id="PF06011">
    <property type="entry name" value="TRP"/>
    <property type="match status" value="1"/>
</dbReference>
<protein>
    <recommendedName>
        <fullName evidence="10">ML-like domain-containing protein</fullName>
    </recommendedName>
</protein>
<evidence type="ECO:0000313" key="12">
    <source>
        <dbReference type="Proteomes" id="UP000027920"/>
    </source>
</evidence>
<dbReference type="VEuPathDB" id="FungiDB:A1O9_03296"/>
<feature type="compositionally biased region" description="Acidic residues" evidence="7">
    <location>
        <begin position="887"/>
        <end position="896"/>
    </location>
</feature>
<evidence type="ECO:0000256" key="6">
    <source>
        <dbReference type="ARBA" id="ARBA00023136"/>
    </source>
</evidence>
<dbReference type="GO" id="GO:0055085">
    <property type="term" value="P:transmembrane transport"/>
    <property type="evidence" value="ECO:0007669"/>
    <property type="project" value="TreeGrafter"/>
</dbReference>
<evidence type="ECO:0000256" key="8">
    <source>
        <dbReference type="SAM" id="Phobius"/>
    </source>
</evidence>
<accession>A0A072PPC0</accession>
<dbReference type="AlphaFoldDB" id="A0A072PPC0"/>
<evidence type="ECO:0000256" key="7">
    <source>
        <dbReference type="SAM" id="MobiDB-lite"/>
    </source>
</evidence>
<comment type="similarity">
    <text evidence="2">Belongs to the transient receptor potential (TRP) ion channel family.</text>
</comment>
<evidence type="ECO:0000256" key="1">
    <source>
        <dbReference type="ARBA" id="ARBA00004141"/>
    </source>
</evidence>
<proteinExistence type="inferred from homology"/>
<dbReference type="InterPro" id="IPR040241">
    <property type="entry name" value="TRP_Flc/Pkd2-like"/>
</dbReference>
<evidence type="ECO:0000256" key="9">
    <source>
        <dbReference type="SAM" id="SignalP"/>
    </source>
</evidence>
<comment type="caution">
    <text evidence="11">The sequence shown here is derived from an EMBL/GenBank/DDBJ whole genome shotgun (WGS) entry which is preliminary data.</text>
</comment>
<dbReference type="RefSeq" id="XP_013264316.1">
    <property type="nucleotide sequence ID" value="XM_013408862.1"/>
</dbReference>
<evidence type="ECO:0000259" key="10">
    <source>
        <dbReference type="SMART" id="SM01320"/>
    </source>
</evidence>